<accession>A0A423PY28</accession>
<gene>
    <name evidence="4" type="ORF">SAOR_01325</name>
</gene>
<proteinExistence type="predicted"/>
<keyword evidence="5" id="KW-1185">Reference proteome</keyword>
<dbReference type="GO" id="GO:0003677">
    <property type="term" value="F:DNA binding"/>
    <property type="evidence" value="ECO:0007669"/>
    <property type="project" value="InterPro"/>
</dbReference>
<name>A0A423PY28_9GAMM</name>
<feature type="region of interest" description="Disordered" evidence="1">
    <location>
        <begin position="177"/>
        <end position="202"/>
    </location>
</feature>
<protein>
    <submittedName>
        <fullName evidence="4">Transposase IS4</fullName>
    </submittedName>
</protein>
<evidence type="ECO:0000259" key="3">
    <source>
        <dbReference type="Pfam" id="PF13340"/>
    </source>
</evidence>
<dbReference type="PANTHER" id="PTHR30007">
    <property type="entry name" value="PHP DOMAIN PROTEIN"/>
    <property type="match status" value="1"/>
</dbReference>
<dbReference type="GO" id="GO:0004803">
    <property type="term" value="F:transposase activity"/>
    <property type="evidence" value="ECO:0007669"/>
    <property type="project" value="InterPro"/>
</dbReference>
<evidence type="ECO:0000259" key="2">
    <source>
        <dbReference type="Pfam" id="PF01609"/>
    </source>
</evidence>
<dbReference type="InterPro" id="IPR025161">
    <property type="entry name" value="IS402-like_dom"/>
</dbReference>
<dbReference type="EMBL" id="AYKH01000001">
    <property type="protein sequence ID" value="ROO30485.1"/>
    <property type="molecule type" value="Genomic_DNA"/>
</dbReference>
<dbReference type="PANTHER" id="PTHR30007:SF0">
    <property type="entry name" value="TRANSPOSASE"/>
    <property type="match status" value="1"/>
</dbReference>
<feature type="domain" description="Insertion element IS402-like" evidence="3">
    <location>
        <begin position="87"/>
        <end position="160"/>
    </location>
</feature>
<dbReference type="InterPro" id="IPR002559">
    <property type="entry name" value="Transposase_11"/>
</dbReference>
<dbReference type="Pfam" id="PF01609">
    <property type="entry name" value="DDE_Tnp_1"/>
    <property type="match status" value="1"/>
</dbReference>
<evidence type="ECO:0000313" key="4">
    <source>
        <dbReference type="EMBL" id="ROO30485.1"/>
    </source>
</evidence>
<comment type="caution">
    <text evidence="4">The sequence shown here is derived from an EMBL/GenBank/DDBJ whole genome shotgun (WGS) entry which is preliminary data.</text>
</comment>
<feature type="compositionally biased region" description="Polar residues" evidence="1">
    <location>
        <begin position="177"/>
        <end position="190"/>
    </location>
</feature>
<evidence type="ECO:0000313" key="5">
    <source>
        <dbReference type="Proteomes" id="UP000283993"/>
    </source>
</evidence>
<dbReference type="NCBIfam" id="NF033580">
    <property type="entry name" value="transpos_IS5_3"/>
    <property type="match status" value="1"/>
</dbReference>
<dbReference type="Proteomes" id="UP000283993">
    <property type="component" value="Unassembled WGS sequence"/>
</dbReference>
<feature type="domain" description="Transposase IS4-like" evidence="2">
    <location>
        <begin position="177"/>
        <end position="282"/>
    </location>
</feature>
<reference evidence="4 5" key="1">
    <citation type="submission" date="2013-10" db="EMBL/GenBank/DDBJ databases">
        <title>Salinisphaera orenii MK-B5 Genome Sequencing.</title>
        <authorList>
            <person name="Lai Q."/>
            <person name="Li C."/>
            <person name="Shao Z."/>
        </authorList>
    </citation>
    <scope>NUCLEOTIDE SEQUENCE [LARGE SCALE GENOMIC DNA]</scope>
    <source>
        <strain evidence="4 5">MK-B5</strain>
    </source>
</reference>
<organism evidence="4 5">
    <name type="scientific">Salinisphaera orenii MK-B5</name>
    <dbReference type="NCBI Taxonomy" id="856730"/>
    <lineage>
        <taxon>Bacteria</taxon>
        <taxon>Pseudomonadati</taxon>
        <taxon>Pseudomonadota</taxon>
        <taxon>Gammaproteobacteria</taxon>
        <taxon>Salinisphaerales</taxon>
        <taxon>Salinisphaeraceae</taxon>
        <taxon>Salinisphaera</taxon>
    </lineage>
</organism>
<dbReference type="Pfam" id="PF13340">
    <property type="entry name" value="DUF4096"/>
    <property type="match status" value="1"/>
</dbReference>
<dbReference type="AlphaFoldDB" id="A0A423PY28"/>
<sequence>MGPAEQQALCEIIAEDRHATVRQITARLAERTGVKVHPLTLGKIIKRLGIRRVHQTRHLPGPAAGSRYGYTERHRNAPTHARYASSVTDAEWAEVCDLFDPPGRGGRPPRHDRRAMLDACLYVVRTGCAWRMLPTDFPYWDNVYKTFRRWQSARLFEQMHDRLLVYWRAQMDRQASPTRAVIDSQSSRHSPQGGEAGFDANKKIKGRKRHMVTDTLGLVLAVSVSAACVSDRNALASTMDAALAKHPQITSLYADGGYAGQIADAWSSAHAVVVSITPSTARAWTGPQAELFGAPPTPPGGGLYKRWVVERTHAWQERFRRLIMHHDRLPEIGEAWVWLANARLLLNRLFR</sequence>
<dbReference type="GO" id="GO:0006313">
    <property type="term" value="P:DNA transposition"/>
    <property type="evidence" value="ECO:0007669"/>
    <property type="project" value="InterPro"/>
</dbReference>
<evidence type="ECO:0000256" key="1">
    <source>
        <dbReference type="SAM" id="MobiDB-lite"/>
    </source>
</evidence>